<dbReference type="PANTHER" id="PTHR47861">
    <property type="entry name" value="FKBP-TYPE PEPTIDYL-PROLYL CIS-TRANS ISOMERASE SLYD"/>
    <property type="match status" value="1"/>
</dbReference>
<evidence type="ECO:0000256" key="1">
    <source>
        <dbReference type="ARBA" id="ARBA00000971"/>
    </source>
</evidence>
<dbReference type="Proteomes" id="UP000064243">
    <property type="component" value="Unassembled WGS sequence"/>
</dbReference>
<evidence type="ECO:0000256" key="5">
    <source>
        <dbReference type="ARBA" id="ARBA00023110"/>
    </source>
</evidence>
<comment type="catalytic activity">
    <reaction evidence="1 9 10">
        <text>[protein]-peptidylproline (omega=180) = [protein]-peptidylproline (omega=0)</text>
        <dbReference type="Rhea" id="RHEA:16237"/>
        <dbReference type="Rhea" id="RHEA-COMP:10747"/>
        <dbReference type="Rhea" id="RHEA-COMP:10748"/>
        <dbReference type="ChEBI" id="CHEBI:83833"/>
        <dbReference type="ChEBI" id="CHEBI:83834"/>
        <dbReference type="EC" id="5.2.1.8"/>
    </reaction>
</comment>
<gene>
    <name evidence="12" type="ORF">ABW22_13255</name>
</gene>
<sequence length="161" mass="17679">MVTVTQNKLVYITYSILDARGMVVEQYDIPVGYVQGANSGILPAIESAVVGRKVGERVEITLTPEEGYGLRDESLVFTDDIENVPPQFRRVGAEVMFENDTGETKVFYVTAIEDDKLTLDGNPSLAGQSVTCLVNVMDIREATPEEIRNGRPLDVKTGTVH</sequence>
<evidence type="ECO:0000256" key="9">
    <source>
        <dbReference type="PROSITE-ProRule" id="PRU00277"/>
    </source>
</evidence>
<dbReference type="GO" id="GO:0005737">
    <property type="term" value="C:cytoplasm"/>
    <property type="evidence" value="ECO:0007669"/>
    <property type="project" value="UniProtKB-SubCell"/>
</dbReference>
<reference evidence="12 13" key="1">
    <citation type="journal article" date="2015" name="Appl. Environ. Microbiol.">
        <title>Aerobic and Anaerobic Thiosulfate Oxidation by a Cold-Adapted, Subglacial Chemoautotroph.</title>
        <authorList>
            <person name="Harrold Z.R."/>
            <person name="Skidmore M.L."/>
            <person name="Hamilton T.L."/>
            <person name="Desch L."/>
            <person name="Amada K."/>
            <person name="van Gelder W."/>
            <person name="Glover K."/>
            <person name="Roden E.E."/>
            <person name="Boyd E.S."/>
        </authorList>
    </citation>
    <scope>NUCLEOTIDE SEQUENCE [LARGE SCALE GENOMIC DNA]</scope>
    <source>
        <strain evidence="12 13">RG</strain>
    </source>
</reference>
<dbReference type="InterPro" id="IPR001179">
    <property type="entry name" value="PPIase_FKBP_dom"/>
</dbReference>
<dbReference type="EC" id="5.2.1.8" evidence="10"/>
<feature type="domain" description="PPIase FKBP-type" evidence="11">
    <location>
        <begin position="7"/>
        <end position="86"/>
    </location>
</feature>
<keyword evidence="5 9" id="KW-0697">Rotamase</keyword>
<comment type="similarity">
    <text evidence="3 10">Belongs to the FKBP-type PPIase family.</text>
</comment>
<evidence type="ECO:0000259" key="11">
    <source>
        <dbReference type="PROSITE" id="PS50059"/>
    </source>
</evidence>
<dbReference type="SUPFAM" id="SSF54534">
    <property type="entry name" value="FKBP-like"/>
    <property type="match status" value="1"/>
</dbReference>
<comment type="function">
    <text evidence="8">Also involved in hydrogenase metallocenter assembly, probably by participating in the nickel insertion step. This function in hydrogenase biosynthesis requires chaperone activity and the presence of the metal-binding domain, but not PPIase activity.</text>
</comment>
<keyword evidence="7 9" id="KW-0413">Isomerase</keyword>
<evidence type="ECO:0000313" key="12">
    <source>
        <dbReference type="EMBL" id="KVW94340.1"/>
    </source>
</evidence>
<dbReference type="GO" id="GO:0003755">
    <property type="term" value="F:peptidyl-prolyl cis-trans isomerase activity"/>
    <property type="evidence" value="ECO:0007669"/>
    <property type="project" value="UniProtKB-UniRule"/>
</dbReference>
<proteinExistence type="inferred from homology"/>
<keyword evidence="4" id="KW-0963">Cytoplasm</keyword>
<dbReference type="Gene3D" id="3.10.50.40">
    <property type="match status" value="1"/>
</dbReference>
<evidence type="ECO:0000256" key="6">
    <source>
        <dbReference type="ARBA" id="ARBA00023186"/>
    </source>
</evidence>
<dbReference type="GO" id="GO:0042026">
    <property type="term" value="P:protein refolding"/>
    <property type="evidence" value="ECO:0007669"/>
    <property type="project" value="UniProtKB-ARBA"/>
</dbReference>
<evidence type="ECO:0000256" key="10">
    <source>
        <dbReference type="RuleBase" id="RU003915"/>
    </source>
</evidence>
<dbReference type="EMBL" id="LDUG01000036">
    <property type="protein sequence ID" value="KVW94340.1"/>
    <property type="molecule type" value="Genomic_DNA"/>
</dbReference>
<evidence type="ECO:0000256" key="8">
    <source>
        <dbReference type="ARBA" id="ARBA00037071"/>
    </source>
</evidence>
<dbReference type="PANTHER" id="PTHR47861:SF3">
    <property type="entry name" value="FKBP-TYPE PEPTIDYL-PROLYL CIS-TRANS ISOMERASE SLYD"/>
    <property type="match status" value="1"/>
</dbReference>
<keyword evidence="13" id="KW-1185">Reference proteome</keyword>
<dbReference type="InterPro" id="IPR046357">
    <property type="entry name" value="PPIase_dom_sf"/>
</dbReference>
<dbReference type="STRING" id="1123392.GCA_000376425_02968"/>
<comment type="subcellular location">
    <subcellularLocation>
        <location evidence="2">Cytoplasm</location>
    </subcellularLocation>
</comment>
<organism evidence="12 13">
    <name type="scientific">Thiobacillus denitrificans</name>
    <dbReference type="NCBI Taxonomy" id="36861"/>
    <lineage>
        <taxon>Bacteria</taxon>
        <taxon>Pseudomonadati</taxon>
        <taxon>Pseudomonadota</taxon>
        <taxon>Betaproteobacteria</taxon>
        <taxon>Nitrosomonadales</taxon>
        <taxon>Thiobacillaceae</taxon>
        <taxon>Thiobacillus</taxon>
    </lineage>
</organism>
<dbReference type="AlphaFoldDB" id="A0A106BKW8"/>
<dbReference type="OrthoDB" id="9808891at2"/>
<evidence type="ECO:0000256" key="3">
    <source>
        <dbReference type="ARBA" id="ARBA00006577"/>
    </source>
</evidence>
<accession>A0A106BKW8</accession>
<evidence type="ECO:0000256" key="4">
    <source>
        <dbReference type="ARBA" id="ARBA00022490"/>
    </source>
</evidence>
<dbReference type="PROSITE" id="PS50059">
    <property type="entry name" value="FKBP_PPIASE"/>
    <property type="match status" value="1"/>
</dbReference>
<keyword evidence="6" id="KW-0143">Chaperone</keyword>
<dbReference type="PATRIC" id="fig|36861.3.peg.2439"/>
<dbReference type="RefSeq" id="WP_059757527.1">
    <property type="nucleotide sequence ID" value="NZ_LDUG01000036.1"/>
</dbReference>
<comment type="caution">
    <text evidence="12">The sequence shown here is derived from an EMBL/GenBank/DDBJ whole genome shotgun (WGS) entry which is preliminary data.</text>
</comment>
<protein>
    <recommendedName>
        <fullName evidence="10">Peptidyl-prolyl cis-trans isomerase</fullName>
        <ecNumber evidence="10">5.2.1.8</ecNumber>
    </recommendedName>
</protein>
<evidence type="ECO:0000313" key="13">
    <source>
        <dbReference type="Proteomes" id="UP000064243"/>
    </source>
</evidence>
<evidence type="ECO:0000256" key="2">
    <source>
        <dbReference type="ARBA" id="ARBA00004496"/>
    </source>
</evidence>
<evidence type="ECO:0000256" key="7">
    <source>
        <dbReference type="ARBA" id="ARBA00023235"/>
    </source>
</evidence>
<dbReference type="Pfam" id="PF00254">
    <property type="entry name" value="FKBP_C"/>
    <property type="match status" value="1"/>
</dbReference>
<name>A0A106BKW8_THIDE</name>